<dbReference type="Proteomes" id="UP000286954">
    <property type="component" value="Chromosome"/>
</dbReference>
<dbReference type="Gene3D" id="3.90.550.10">
    <property type="entry name" value="Spore Coat Polysaccharide Biosynthesis Protein SpsA, Chain A"/>
    <property type="match status" value="1"/>
</dbReference>
<dbReference type="InterPro" id="IPR029044">
    <property type="entry name" value="Nucleotide-diphossugar_trans"/>
</dbReference>
<dbReference type="InterPro" id="IPR018641">
    <property type="entry name" value="Trfase_1_rSAM/seldom-assoc"/>
</dbReference>
<keyword evidence="2" id="KW-1185">Reference proteome</keyword>
<name>A0A3T0EB03_9PROT</name>
<dbReference type="Pfam" id="PF09837">
    <property type="entry name" value="DUF2064"/>
    <property type="match status" value="1"/>
</dbReference>
<proteinExistence type="predicted"/>
<protein>
    <submittedName>
        <fullName evidence="1">Uncharacterized protein</fullName>
    </submittedName>
</protein>
<gene>
    <name evidence="1" type="ORF">X907_1976</name>
</gene>
<dbReference type="KEGG" id="gak:X907_1976"/>
<dbReference type="PANTHER" id="PTHR36529:SF1">
    <property type="entry name" value="GLYCOSYLTRANSFERASE"/>
    <property type="match status" value="1"/>
</dbReference>
<accession>A0A3T0EB03</accession>
<dbReference type="EMBL" id="CP018911">
    <property type="protein sequence ID" value="AZU04499.1"/>
    <property type="molecule type" value="Genomic_DNA"/>
</dbReference>
<evidence type="ECO:0000313" key="2">
    <source>
        <dbReference type="Proteomes" id="UP000286954"/>
    </source>
</evidence>
<sequence>MRKPRLIVFARAPVIGGAKTRLAAGIGKVMAWRAYRAMTAKTLRAVRGDARWRTVLAVSPDSAIARAFGKVWPDDLARWPQGGGDLGARQARVLAGAGGWFSSPACGGGGLKGRRGDVFSRTSPPRPLRGRFPRERGEKRGGALPIAIIGTDAPDITRRDVARGFALLKRHDAVIGPAEDGGYWLLALESPPPPGLFDGIRWSSVHTRRDLEARLHAHGLARIAYLRELADVDEA</sequence>
<dbReference type="PANTHER" id="PTHR36529">
    <property type="entry name" value="SLL1095 PROTEIN"/>
    <property type="match status" value="1"/>
</dbReference>
<organism evidence="1 2">
    <name type="scientific">Glycocaulis alkaliphilus</name>
    <dbReference type="NCBI Taxonomy" id="1434191"/>
    <lineage>
        <taxon>Bacteria</taxon>
        <taxon>Pseudomonadati</taxon>
        <taxon>Pseudomonadota</taxon>
        <taxon>Alphaproteobacteria</taxon>
        <taxon>Maricaulales</taxon>
        <taxon>Maricaulaceae</taxon>
        <taxon>Glycocaulis</taxon>
    </lineage>
</organism>
<reference evidence="1 2" key="1">
    <citation type="submission" date="2016-12" db="EMBL/GenBank/DDBJ databases">
        <title>The genome of dimorphic prosthecate Glycocaulis alkaliphilus 6b-8t, isolated from crude oil dictates its adaptability in petroleum environments.</title>
        <authorList>
            <person name="Wu X.-L."/>
            <person name="Geng S."/>
        </authorList>
    </citation>
    <scope>NUCLEOTIDE SEQUENCE [LARGE SCALE GENOMIC DNA]</scope>
    <source>
        <strain evidence="1 2">6B-8</strain>
    </source>
</reference>
<dbReference type="AlphaFoldDB" id="A0A3T0EB03"/>
<dbReference type="SUPFAM" id="SSF53448">
    <property type="entry name" value="Nucleotide-diphospho-sugar transferases"/>
    <property type="match status" value="2"/>
</dbReference>
<dbReference type="RefSeq" id="WP_127567485.1">
    <property type="nucleotide sequence ID" value="NZ_BMFB01000003.1"/>
</dbReference>
<evidence type="ECO:0000313" key="1">
    <source>
        <dbReference type="EMBL" id="AZU04499.1"/>
    </source>
</evidence>
<dbReference type="OrthoDB" id="9798250at2"/>